<evidence type="ECO:0000313" key="1">
    <source>
        <dbReference type="EMBL" id="KAK3735613.1"/>
    </source>
</evidence>
<dbReference type="AlphaFoldDB" id="A0AAE0Y7E2"/>
<proteinExistence type="predicted"/>
<name>A0AAE0Y7E2_9GAST</name>
<protein>
    <submittedName>
        <fullName evidence="1">Uncharacterized protein</fullName>
    </submittedName>
</protein>
<organism evidence="1 2">
    <name type="scientific">Elysia crispata</name>
    <name type="common">lettuce slug</name>
    <dbReference type="NCBI Taxonomy" id="231223"/>
    <lineage>
        <taxon>Eukaryota</taxon>
        <taxon>Metazoa</taxon>
        <taxon>Spiralia</taxon>
        <taxon>Lophotrochozoa</taxon>
        <taxon>Mollusca</taxon>
        <taxon>Gastropoda</taxon>
        <taxon>Heterobranchia</taxon>
        <taxon>Euthyneura</taxon>
        <taxon>Panpulmonata</taxon>
        <taxon>Sacoglossa</taxon>
        <taxon>Placobranchoidea</taxon>
        <taxon>Plakobranchidae</taxon>
        <taxon>Elysia</taxon>
    </lineage>
</organism>
<accession>A0AAE0Y7E2</accession>
<dbReference type="Proteomes" id="UP001283361">
    <property type="component" value="Unassembled WGS sequence"/>
</dbReference>
<sequence>MGNSQNILINTESYGLNEKAKKCDRITYPKTQRNPLWKLSCLQSPKPMESWRTSFICPIADQTIPFVRARTIPPYGSSIPCAPEHSPEDPSRIHNLWEIADQLGLSR</sequence>
<comment type="caution">
    <text evidence="1">The sequence shown here is derived from an EMBL/GenBank/DDBJ whole genome shotgun (WGS) entry which is preliminary data.</text>
</comment>
<dbReference type="EMBL" id="JAWDGP010006777">
    <property type="protein sequence ID" value="KAK3735613.1"/>
    <property type="molecule type" value="Genomic_DNA"/>
</dbReference>
<reference evidence="1" key="1">
    <citation type="journal article" date="2023" name="G3 (Bethesda)">
        <title>A reference genome for the long-term kleptoplast-retaining sea slug Elysia crispata morphotype clarki.</title>
        <authorList>
            <person name="Eastman K.E."/>
            <person name="Pendleton A.L."/>
            <person name="Shaikh M.A."/>
            <person name="Suttiyut T."/>
            <person name="Ogas R."/>
            <person name="Tomko P."/>
            <person name="Gavelis G."/>
            <person name="Widhalm J.R."/>
            <person name="Wisecaver J.H."/>
        </authorList>
    </citation>
    <scope>NUCLEOTIDE SEQUENCE</scope>
    <source>
        <strain evidence="1">ECLA1</strain>
    </source>
</reference>
<keyword evidence="2" id="KW-1185">Reference proteome</keyword>
<gene>
    <name evidence="1" type="ORF">RRG08_012864</name>
</gene>
<evidence type="ECO:0000313" key="2">
    <source>
        <dbReference type="Proteomes" id="UP001283361"/>
    </source>
</evidence>